<dbReference type="Pfam" id="PF07811">
    <property type="entry name" value="TadE"/>
    <property type="match status" value="1"/>
</dbReference>
<evidence type="ECO:0000256" key="1">
    <source>
        <dbReference type="SAM" id="Phobius"/>
    </source>
</evidence>
<gene>
    <name evidence="3" type="ORF">FA869_00810</name>
</gene>
<protein>
    <recommendedName>
        <fullName evidence="2">TadE-like domain-containing protein</fullName>
    </recommendedName>
</protein>
<organism evidence="3 4">
    <name type="scientific">Halopseudomonas bauzanensis</name>
    <dbReference type="NCBI Taxonomy" id="653930"/>
    <lineage>
        <taxon>Bacteria</taxon>
        <taxon>Pseudomonadati</taxon>
        <taxon>Pseudomonadota</taxon>
        <taxon>Gammaproteobacteria</taxon>
        <taxon>Pseudomonadales</taxon>
        <taxon>Pseudomonadaceae</taxon>
        <taxon>Halopseudomonas</taxon>
    </lineage>
</organism>
<dbReference type="RefSeq" id="WP_136868527.1">
    <property type="nucleotide sequence ID" value="NZ_SWAV01000001.1"/>
</dbReference>
<accession>A0A4U0YKL9</accession>
<sequence>MKPHTAARTNQQGAASIEFAFVFVLVFMLFYGIISYVIPLLLLSSYNEISAEAVRASVLVPTNQSAADYEVQVEQTVQTVINESWLGTRNLSWRSSCAGDKYVTLSANSITVCIAHTNPEQIIPPITLFGWTFPQLPEALIGEAIIQVR</sequence>
<comment type="caution">
    <text evidence="3">The sequence shown here is derived from an EMBL/GenBank/DDBJ whole genome shotgun (WGS) entry which is preliminary data.</text>
</comment>
<evidence type="ECO:0000313" key="3">
    <source>
        <dbReference type="EMBL" id="TKA92762.1"/>
    </source>
</evidence>
<dbReference type="AlphaFoldDB" id="A0A4U0YKL9"/>
<reference evidence="3 4" key="1">
    <citation type="submission" date="2019-04" db="EMBL/GenBank/DDBJ databases">
        <title>Crypto-aerobic microbial life in anoxic (sulfidic) marine sediments.</title>
        <authorList>
            <person name="Bhattacharya S."/>
            <person name="Roy C."/>
            <person name="Mondal N."/>
            <person name="Sarkar J."/>
            <person name="Mandal S."/>
            <person name="Rameez M.J."/>
            <person name="Ghosh W."/>
        </authorList>
    </citation>
    <scope>NUCLEOTIDE SEQUENCE [LARGE SCALE GENOMIC DNA]</scope>
    <source>
        <strain evidence="3 4">SBBB</strain>
    </source>
</reference>
<keyword evidence="1" id="KW-1133">Transmembrane helix</keyword>
<keyword evidence="1" id="KW-0472">Membrane</keyword>
<feature type="domain" description="TadE-like" evidence="2">
    <location>
        <begin position="13"/>
        <end position="55"/>
    </location>
</feature>
<name>A0A4U0YKL9_9GAMM</name>
<dbReference type="Proteomes" id="UP000305198">
    <property type="component" value="Unassembled WGS sequence"/>
</dbReference>
<evidence type="ECO:0000259" key="2">
    <source>
        <dbReference type="Pfam" id="PF07811"/>
    </source>
</evidence>
<dbReference type="InterPro" id="IPR012495">
    <property type="entry name" value="TadE-like_dom"/>
</dbReference>
<proteinExistence type="predicted"/>
<keyword evidence="1" id="KW-0812">Transmembrane</keyword>
<feature type="transmembrane region" description="Helical" evidence="1">
    <location>
        <begin position="20"/>
        <end position="43"/>
    </location>
</feature>
<evidence type="ECO:0000313" key="4">
    <source>
        <dbReference type="Proteomes" id="UP000305198"/>
    </source>
</evidence>
<dbReference type="EMBL" id="SWAV01000001">
    <property type="protein sequence ID" value="TKA92762.1"/>
    <property type="molecule type" value="Genomic_DNA"/>
</dbReference>